<sequence length="535" mass="58834">MGVHVNLDIDPRGIDEAEWAAVYEETLVLLEAWQPRLLGWGWRRIDGVRVPMYMRSLRHDVDDPEQAHWSVIGDRDSLQTAESQSLYRHLGRYAAHMGQCADNDIVVTAAMAGEDGTGGPARVFGNKTQGCPYHFAVLAAAMLVEERFPRHAMVWGDIDRGQAEEARRLAAPILGRELPLPVRVDPARLVDRLHARCTADALPGAFERVFLGEVDEKHEAMLRAFPGEGGAREWQRALAAAESPASLGATCLVIAWLNAGRGLRDACRLACLAPEGPRFSPEAFIETLASTWVVVPHPAREPLIAFSKPPGAPHTVPSLLCSFFLDMAAMGRRLRIHIEPAALVADLSAVFGDRGPALAARLYEKSAEVEAQQREFADDVSAIVAEAGHVAGDDTEALAVLRSADAMGPKQRSWVRGMAWSVMTLLSRLRGDPRLPAILDDVTLAKRVLVRMLAQRSLVLTEDAWDVVRAENNAEVIAWWIALVSLRASELHASQVCRAFFENAALRTYAMAVGRDEREMRELGELFARASPREP</sequence>
<evidence type="ECO:0000313" key="2">
    <source>
        <dbReference type="Proteomes" id="UP000238348"/>
    </source>
</evidence>
<evidence type="ECO:0000313" key="1">
    <source>
        <dbReference type="EMBL" id="AUX44504.1"/>
    </source>
</evidence>
<proteinExistence type="predicted"/>
<accession>A0A2L0EYW1</accession>
<dbReference type="AlphaFoldDB" id="A0A2L0EYW1"/>
<dbReference type="EMBL" id="CP012673">
    <property type="protein sequence ID" value="AUX44504.1"/>
    <property type="molecule type" value="Genomic_DNA"/>
</dbReference>
<dbReference type="RefSeq" id="WP_104983019.1">
    <property type="nucleotide sequence ID" value="NZ_CP012673.1"/>
</dbReference>
<gene>
    <name evidence="1" type="ORF">SOCE26_059680</name>
</gene>
<reference evidence="1 2" key="1">
    <citation type="submission" date="2015-09" db="EMBL/GenBank/DDBJ databases">
        <title>Sorangium comparison.</title>
        <authorList>
            <person name="Zaburannyi N."/>
            <person name="Bunk B."/>
            <person name="Overmann J."/>
            <person name="Mueller R."/>
        </authorList>
    </citation>
    <scope>NUCLEOTIDE SEQUENCE [LARGE SCALE GENOMIC DNA]</scope>
    <source>
        <strain evidence="1 2">So ce26</strain>
    </source>
</reference>
<name>A0A2L0EYW1_SORCE</name>
<dbReference type="OrthoDB" id="5757337at2"/>
<organism evidence="1 2">
    <name type="scientific">Sorangium cellulosum</name>
    <name type="common">Polyangium cellulosum</name>
    <dbReference type="NCBI Taxonomy" id="56"/>
    <lineage>
        <taxon>Bacteria</taxon>
        <taxon>Pseudomonadati</taxon>
        <taxon>Myxococcota</taxon>
        <taxon>Polyangia</taxon>
        <taxon>Polyangiales</taxon>
        <taxon>Polyangiaceae</taxon>
        <taxon>Sorangium</taxon>
    </lineage>
</organism>
<protein>
    <submittedName>
        <fullName evidence="1">Uncharacterized protein</fullName>
    </submittedName>
</protein>
<dbReference type="Proteomes" id="UP000238348">
    <property type="component" value="Chromosome"/>
</dbReference>